<dbReference type="InterPro" id="IPR017452">
    <property type="entry name" value="GPCR_Rhodpsn_7TM"/>
</dbReference>
<accession>A0AAD4MUI4</accession>
<sequence length="458" mass="51491">MPISMPMPITSEEARTSLYYLLNGDIPPRTNDYEPSEPQSSQTFASELTLPIMEGSAADQELIDLEALTENTSIMDMNQIDALIYFFYGVILVVGAVMNFYVIYRMRRFRRRDREQYQNGIGICLYTMAAADLVALASLILHFAVTASSPMISEGFHNTMCKVILFSTHTAYTQSMWCWLFMSGLRYIATTRPLQYTTLWRIPCTAMSVVLGGAILENAWLLFTVHSVQSEAQPLTCTQQFDVMNRSQRVIDILISFVVPTLLVLYMDMSVLCCRPGPKSSDPMLQIVINRPSCERKRMIYRFLVVTVSSLVLNVPENMLRLLAAFGLLSQSGERSALAVFGVELSQAMFFAQFAFNAFYLTTFVYDKSVLSKTNSSRQLSLSFRHRLEESSHMIRERASTISYRATTPTMPSLPAPRTPTPTSNGLISPGPIARYHSACQLAGQSSLDAQQPDINWL</sequence>
<dbReference type="Proteomes" id="UP001201812">
    <property type="component" value="Unassembled WGS sequence"/>
</dbReference>
<feature type="transmembrane region" description="Helical" evidence="5">
    <location>
        <begin position="200"/>
        <end position="223"/>
    </location>
</feature>
<comment type="subcellular location">
    <subcellularLocation>
        <location evidence="1">Membrane</location>
    </subcellularLocation>
</comment>
<keyword evidence="3 5" id="KW-1133">Transmembrane helix</keyword>
<dbReference type="GO" id="GO:0004930">
    <property type="term" value="F:G protein-coupled receptor activity"/>
    <property type="evidence" value="ECO:0007669"/>
    <property type="project" value="InterPro"/>
</dbReference>
<keyword evidence="8" id="KW-1185">Reference proteome</keyword>
<evidence type="ECO:0000259" key="6">
    <source>
        <dbReference type="PROSITE" id="PS50262"/>
    </source>
</evidence>
<feature type="transmembrane region" description="Helical" evidence="5">
    <location>
        <begin position="164"/>
        <end position="188"/>
    </location>
</feature>
<keyword evidence="2 5" id="KW-0812">Transmembrane</keyword>
<feature type="transmembrane region" description="Helical" evidence="5">
    <location>
        <begin position="336"/>
        <end position="361"/>
    </location>
</feature>
<evidence type="ECO:0000313" key="8">
    <source>
        <dbReference type="Proteomes" id="UP001201812"/>
    </source>
</evidence>
<evidence type="ECO:0000256" key="2">
    <source>
        <dbReference type="ARBA" id="ARBA00022692"/>
    </source>
</evidence>
<reference evidence="7" key="1">
    <citation type="submission" date="2022-01" db="EMBL/GenBank/DDBJ databases">
        <title>Genome Sequence Resource for Two Populations of Ditylenchus destructor, the Migratory Endoparasitic Phytonematode.</title>
        <authorList>
            <person name="Zhang H."/>
            <person name="Lin R."/>
            <person name="Xie B."/>
        </authorList>
    </citation>
    <scope>NUCLEOTIDE SEQUENCE</scope>
    <source>
        <strain evidence="7">BazhouSP</strain>
    </source>
</reference>
<dbReference type="Pfam" id="PF00001">
    <property type="entry name" value="7tm_1"/>
    <property type="match status" value="1"/>
</dbReference>
<evidence type="ECO:0000256" key="4">
    <source>
        <dbReference type="ARBA" id="ARBA00023136"/>
    </source>
</evidence>
<keyword evidence="7" id="KW-0675">Receptor</keyword>
<dbReference type="Gene3D" id="1.20.1070.10">
    <property type="entry name" value="Rhodopsin 7-helix transmembrane proteins"/>
    <property type="match status" value="1"/>
</dbReference>
<dbReference type="PROSITE" id="PS50262">
    <property type="entry name" value="G_PROTEIN_RECEP_F1_2"/>
    <property type="match status" value="1"/>
</dbReference>
<protein>
    <submittedName>
        <fullName evidence="7">7 transmembrane receptor (Rhodopsin family) domain-containing protein</fullName>
    </submittedName>
</protein>
<keyword evidence="4 5" id="KW-0472">Membrane</keyword>
<dbReference type="EMBL" id="JAKKPZ010000072">
    <property type="protein sequence ID" value="KAI1704096.1"/>
    <property type="molecule type" value="Genomic_DNA"/>
</dbReference>
<dbReference type="PANTHER" id="PTHR24224">
    <property type="entry name" value="CARDIOACCELERATORY PEPTIDE RECEPTOR-RELATED"/>
    <property type="match status" value="1"/>
</dbReference>
<dbReference type="GO" id="GO:0016020">
    <property type="term" value="C:membrane"/>
    <property type="evidence" value="ECO:0007669"/>
    <property type="project" value="UniProtKB-SubCell"/>
</dbReference>
<dbReference type="InterPro" id="IPR000276">
    <property type="entry name" value="GPCR_Rhodpsn"/>
</dbReference>
<feature type="transmembrane region" description="Helical" evidence="5">
    <location>
        <begin position="82"/>
        <end position="102"/>
    </location>
</feature>
<dbReference type="AlphaFoldDB" id="A0AAD4MUI4"/>
<evidence type="ECO:0000256" key="5">
    <source>
        <dbReference type="SAM" id="Phobius"/>
    </source>
</evidence>
<feature type="transmembrane region" description="Helical" evidence="5">
    <location>
        <begin position="123"/>
        <end position="144"/>
    </location>
</feature>
<feature type="transmembrane region" description="Helical" evidence="5">
    <location>
        <begin position="253"/>
        <end position="274"/>
    </location>
</feature>
<gene>
    <name evidence="7" type="ORF">DdX_14459</name>
</gene>
<name>A0AAD4MUI4_9BILA</name>
<dbReference type="InterPro" id="IPR052665">
    <property type="entry name" value="Neuropeptide-GPCR"/>
</dbReference>
<feature type="domain" description="G-protein coupled receptors family 1 profile" evidence="6">
    <location>
        <begin position="98"/>
        <end position="361"/>
    </location>
</feature>
<dbReference type="SUPFAM" id="SSF81321">
    <property type="entry name" value="Family A G protein-coupled receptor-like"/>
    <property type="match status" value="1"/>
</dbReference>
<evidence type="ECO:0000313" key="7">
    <source>
        <dbReference type="EMBL" id="KAI1704096.1"/>
    </source>
</evidence>
<comment type="caution">
    <text evidence="7">The sequence shown here is derived from an EMBL/GenBank/DDBJ whole genome shotgun (WGS) entry which is preliminary data.</text>
</comment>
<feature type="transmembrane region" description="Helical" evidence="5">
    <location>
        <begin position="299"/>
        <end position="316"/>
    </location>
</feature>
<proteinExistence type="predicted"/>
<evidence type="ECO:0000256" key="3">
    <source>
        <dbReference type="ARBA" id="ARBA00022989"/>
    </source>
</evidence>
<organism evidence="7 8">
    <name type="scientific">Ditylenchus destructor</name>
    <dbReference type="NCBI Taxonomy" id="166010"/>
    <lineage>
        <taxon>Eukaryota</taxon>
        <taxon>Metazoa</taxon>
        <taxon>Ecdysozoa</taxon>
        <taxon>Nematoda</taxon>
        <taxon>Chromadorea</taxon>
        <taxon>Rhabditida</taxon>
        <taxon>Tylenchina</taxon>
        <taxon>Tylenchomorpha</taxon>
        <taxon>Sphaerularioidea</taxon>
        <taxon>Anguinidae</taxon>
        <taxon>Anguininae</taxon>
        <taxon>Ditylenchus</taxon>
    </lineage>
</organism>
<dbReference type="PANTHER" id="PTHR24224:SF37">
    <property type="entry name" value="G-PROTEIN COUPLED RECEPTORS FAMILY 1 PROFILE DOMAIN-CONTAINING PROTEIN"/>
    <property type="match status" value="1"/>
</dbReference>
<evidence type="ECO:0000256" key="1">
    <source>
        <dbReference type="ARBA" id="ARBA00004370"/>
    </source>
</evidence>